<evidence type="ECO:0000313" key="4">
    <source>
        <dbReference type="Proteomes" id="UP000482960"/>
    </source>
</evidence>
<protein>
    <submittedName>
        <fullName evidence="3">Transcriptional regulator</fullName>
    </submittedName>
</protein>
<sequence length="306" mass="33020">MIAGGGLGAAWAYGRSLNHDLARTNAFAGLPTDRPTQTVTGALNILVLGSDSRDPDNTADSRTDTIMLVHVDADHQHAYSISIPRDSWVYVPASADGTHGDTKAKINAAYAWGGTPLVVQTVEKFTGVRIDHVVLIDFAGFARVTDALGGVDMYVEQTITSIHGQHRTFTKGEHHFTGAEALDYVRQRKQFKDGDFARERHQQEFLKALMTKAASTGTLTDPVKLNAFLRAVTSSVTVDESFNLVDTAFALRDLRADDVTFLTSPSAGTPTIDGQSVVEPNTTKAAALYKAVRTDTVAQWVAASKK</sequence>
<dbReference type="AlphaFoldDB" id="A0A6V8LLP7"/>
<reference evidence="3 4" key="1">
    <citation type="submission" date="2020-03" db="EMBL/GenBank/DDBJ databases">
        <title>Whole genome shotgun sequence of Phytohabitans rumicis NBRC 108638.</title>
        <authorList>
            <person name="Komaki H."/>
            <person name="Tamura T."/>
        </authorList>
    </citation>
    <scope>NUCLEOTIDE SEQUENCE [LARGE SCALE GENOMIC DNA]</scope>
    <source>
        <strain evidence="3 4">NBRC 108638</strain>
    </source>
</reference>
<organism evidence="3 4">
    <name type="scientific">Phytohabitans rumicis</name>
    <dbReference type="NCBI Taxonomy" id="1076125"/>
    <lineage>
        <taxon>Bacteria</taxon>
        <taxon>Bacillati</taxon>
        <taxon>Actinomycetota</taxon>
        <taxon>Actinomycetes</taxon>
        <taxon>Micromonosporales</taxon>
        <taxon>Micromonosporaceae</taxon>
    </lineage>
</organism>
<keyword evidence="4" id="KW-1185">Reference proteome</keyword>
<dbReference type="Proteomes" id="UP000482960">
    <property type="component" value="Unassembled WGS sequence"/>
</dbReference>
<dbReference type="Gene3D" id="3.40.630.190">
    <property type="entry name" value="LCP protein"/>
    <property type="match status" value="1"/>
</dbReference>
<evidence type="ECO:0000313" key="3">
    <source>
        <dbReference type="EMBL" id="GFJ95921.1"/>
    </source>
</evidence>
<dbReference type="EMBL" id="BLPG01000002">
    <property type="protein sequence ID" value="GFJ95921.1"/>
    <property type="molecule type" value="Genomic_DNA"/>
</dbReference>
<dbReference type="NCBIfam" id="TIGR00350">
    <property type="entry name" value="lytR_cpsA_psr"/>
    <property type="match status" value="1"/>
</dbReference>
<gene>
    <name evidence="3" type="ORF">Prum_095630</name>
</gene>
<comment type="caution">
    <text evidence="3">The sequence shown here is derived from an EMBL/GenBank/DDBJ whole genome shotgun (WGS) entry which is preliminary data.</text>
</comment>
<name>A0A6V8LLP7_9ACTN</name>
<dbReference type="Pfam" id="PF03816">
    <property type="entry name" value="LytR_cpsA_psr"/>
    <property type="match status" value="1"/>
</dbReference>
<comment type="similarity">
    <text evidence="1">Belongs to the LytR/CpsA/Psr (LCP) family.</text>
</comment>
<dbReference type="PANTHER" id="PTHR33392:SF6">
    <property type="entry name" value="POLYISOPRENYL-TEICHOIC ACID--PEPTIDOGLYCAN TEICHOIC ACID TRANSFERASE TAGU"/>
    <property type="match status" value="1"/>
</dbReference>
<accession>A0A6V8LLP7</accession>
<reference evidence="3 4" key="2">
    <citation type="submission" date="2020-03" db="EMBL/GenBank/DDBJ databases">
        <authorList>
            <person name="Ichikawa N."/>
            <person name="Kimura A."/>
            <person name="Kitahashi Y."/>
            <person name="Uohara A."/>
        </authorList>
    </citation>
    <scope>NUCLEOTIDE SEQUENCE [LARGE SCALE GENOMIC DNA]</scope>
    <source>
        <strain evidence="3 4">NBRC 108638</strain>
    </source>
</reference>
<feature type="domain" description="Cell envelope-related transcriptional attenuator" evidence="2">
    <location>
        <begin position="62"/>
        <end position="214"/>
    </location>
</feature>
<dbReference type="InterPro" id="IPR050922">
    <property type="entry name" value="LytR/CpsA/Psr_CW_biosynth"/>
</dbReference>
<proteinExistence type="inferred from homology"/>
<evidence type="ECO:0000256" key="1">
    <source>
        <dbReference type="ARBA" id="ARBA00006068"/>
    </source>
</evidence>
<dbReference type="PANTHER" id="PTHR33392">
    <property type="entry name" value="POLYISOPRENYL-TEICHOIC ACID--PEPTIDOGLYCAN TEICHOIC ACID TRANSFERASE TAGU"/>
    <property type="match status" value="1"/>
</dbReference>
<dbReference type="InterPro" id="IPR004474">
    <property type="entry name" value="LytR_CpsA_psr"/>
</dbReference>
<evidence type="ECO:0000259" key="2">
    <source>
        <dbReference type="Pfam" id="PF03816"/>
    </source>
</evidence>